<comment type="caution">
    <text evidence="1">The sequence shown here is derived from an EMBL/GenBank/DDBJ whole genome shotgun (WGS) entry which is preliminary data.</text>
</comment>
<dbReference type="Pfam" id="PF09057">
    <property type="entry name" value="Smac_DIABLO"/>
    <property type="match status" value="1"/>
</dbReference>
<organism evidence="1 2">
    <name type="scientific">Clarias magur</name>
    <name type="common">Asian catfish</name>
    <name type="synonym">Macropteronotus magur</name>
    <dbReference type="NCBI Taxonomy" id="1594786"/>
    <lineage>
        <taxon>Eukaryota</taxon>
        <taxon>Metazoa</taxon>
        <taxon>Chordata</taxon>
        <taxon>Craniata</taxon>
        <taxon>Vertebrata</taxon>
        <taxon>Euteleostomi</taxon>
        <taxon>Actinopterygii</taxon>
        <taxon>Neopterygii</taxon>
        <taxon>Teleostei</taxon>
        <taxon>Ostariophysi</taxon>
        <taxon>Siluriformes</taxon>
        <taxon>Clariidae</taxon>
        <taxon>Clarias</taxon>
    </lineage>
</organism>
<dbReference type="GO" id="GO:0008631">
    <property type="term" value="P:intrinsic apoptotic signaling pathway in response to oxidative stress"/>
    <property type="evidence" value="ECO:0007669"/>
    <property type="project" value="TreeGrafter"/>
</dbReference>
<evidence type="ECO:0000313" key="1">
    <source>
        <dbReference type="EMBL" id="KAF5898420.1"/>
    </source>
</evidence>
<dbReference type="Gene3D" id="1.20.58.70">
    <property type="match status" value="1"/>
</dbReference>
<dbReference type="SUPFAM" id="SSF46984">
    <property type="entry name" value="Smac/diablo"/>
    <property type="match status" value="1"/>
</dbReference>
<dbReference type="AlphaFoldDB" id="A0A8J4TNC0"/>
<gene>
    <name evidence="1" type="primary">diabloa</name>
    <name evidence="1" type="ORF">DAT39_011866</name>
</gene>
<evidence type="ECO:0000313" key="2">
    <source>
        <dbReference type="Proteomes" id="UP000727407"/>
    </source>
</evidence>
<name>A0A8J4TNC0_CLAMG</name>
<dbReference type="EMBL" id="QNUK01000201">
    <property type="protein sequence ID" value="KAF5898420.1"/>
    <property type="molecule type" value="Genomic_DNA"/>
</dbReference>
<protein>
    <submittedName>
        <fullName evidence="1">Diablo, mitochondrial-like</fullName>
    </submittedName>
</protein>
<dbReference type="GO" id="GO:0005739">
    <property type="term" value="C:mitochondrion"/>
    <property type="evidence" value="ECO:0007669"/>
    <property type="project" value="InterPro"/>
</dbReference>
<dbReference type="GO" id="GO:0051402">
    <property type="term" value="P:neuron apoptotic process"/>
    <property type="evidence" value="ECO:0007669"/>
    <property type="project" value="TreeGrafter"/>
</dbReference>
<feature type="non-terminal residue" evidence="1">
    <location>
        <position position="152"/>
    </location>
</feature>
<dbReference type="InterPro" id="IPR015142">
    <property type="entry name" value="Smac_DIABLO"/>
</dbReference>
<accession>A0A8J4TNC0</accession>
<dbReference type="OrthoDB" id="6153032at2759"/>
<dbReference type="PANTHER" id="PTHR32247:SF4">
    <property type="entry name" value="DIRECT IAP-BINDING PROTEIN WITH LOW PI"/>
    <property type="match status" value="1"/>
</dbReference>
<reference evidence="1" key="1">
    <citation type="submission" date="2020-07" db="EMBL/GenBank/DDBJ databases">
        <title>Clarias magur genome sequencing, assembly and annotation.</title>
        <authorList>
            <person name="Kushwaha B."/>
            <person name="Kumar R."/>
            <person name="Das P."/>
            <person name="Joshi C.G."/>
            <person name="Kumar D."/>
            <person name="Nagpure N.S."/>
            <person name="Pandey M."/>
            <person name="Agarwal S."/>
            <person name="Srivastava S."/>
            <person name="Singh M."/>
            <person name="Sahoo L."/>
            <person name="Jayasankar P."/>
            <person name="Meher P.K."/>
            <person name="Koringa P.G."/>
            <person name="Iquebal M.A."/>
            <person name="Das S.P."/>
            <person name="Bit A."/>
            <person name="Patnaik S."/>
            <person name="Patel N."/>
            <person name="Shah T.M."/>
            <person name="Hinsu A."/>
            <person name="Jena J.K."/>
        </authorList>
    </citation>
    <scope>NUCLEOTIDE SEQUENCE</scope>
    <source>
        <strain evidence="1">CIFAMagur01</strain>
        <tissue evidence="1">Testis</tissue>
    </source>
</reference>
<dbReference type="InterPro" id="IPR009062">
    <property type="entry name" value="Smac/DIABLO-like_sf"/>
</dbReference>
<dbReference type="PANTHER" id="PTHR32247">
    <property type="entry name" value="DIABLO HOMOLOG, MITOCHONDRIAL"/>
    <property type="match status" value="1"/>
</dbReference>
<sequence>CALSLLRPAMRTRQILTRLPSLVRRNWISLGISGGLCAVPFVQDKVSHEALIRRASSLVTDSANTFLSQTTLALVDSITQYTKTVHTLVSLHKRYVASINKLSPADEDRVWQVILRQREELIKYREDCKQFEQNWMTAVNLSKLAVEVAFNS</sequence>
<keyword evidence="2" id="KW-1185">Reference proteome</keyword>
<dbReference type="Proteomes" id="UP000727407">
    <property type="component" value="Unassembled WGS sequence"/>
</dbReference>
<feature type="non-terminal residue" evidence="1">
    <location>
        <position position="1"/>
    </location>
</feature>
<proteinExistence type="predicted"/>